<feature type="region of interest" description="Disordered" evidence="1">
    <location>
        <begin position="17"/>
        <end position="39"/>
    </location>
</feature>
<dbReference type="EMBL" id="CAICTM010001134">
    <property type="protein sequence ID" value="CAB9520805.1"/>
    <property type="molecule type" value="Genomic_DNA"/>
</dbReference>
<gene>
    <name evidence="2" type="ORF">SEMRO_1136_G245160.1</name>
</gene>
<feature type="compositionally biased region" description="Low complexity" evidence="1">
    <location>
        <begin position="75"/>
        <end position="99"/>
    </location>
</feature>
<keyword evidence="3" id="KW-1185">Reference proteome</keyword>
<organism evidence="2 3">
    <name type="scientific">Seminavis robusta</name>
    <dbReference type="NCBI Taxonomy" id="568900"/>
    <lineage>
        <taxon>Eukaryota</taxon>
        <taxon>Sar</taxon>
        <taxon>Stramenopiles</taxon>
        <taxon>Ochrophyta</taxon>
        <taxon>Bacillariophyta</taxon>
        <taxon>Bacillariophyceae</taxon>
        <taxon>Bacillariophycidae</taxon>
        <taxon>Naviculales</taxon>
        <taxon>Naviculaceae</taxon>
        <taxon>Seminavis</taxon>
    </lineage>
</organism>
<evidence type="ECO:0000256" key="1">
    <source>
        <dbReference type="SAM" id="MobiDB-lite"/>
    </source>
</evidence>
<sequence length="328" mass="36570">MSIYALPGALHELISKGISKSKDESDACSSPTKDAKPVVAQDIDASSSCSIFIDTTASNPLHRKPSKGCASSPMDNGSDHSNSSNSSSSSCSSSRHGNNNVKLSVKEAKLDPERLIRSLATSSSSDAKKSESSGDDSSTNTSSSGQRRRRNKKDDRDPHEDAIKFEINVSFNGREYTATRTLPRILQFRCDLIEEFQERRKFRERRRKRKESVAPKMVKVKDLSDDEEEEKDIPELPRLADDTAHGNGFTMLNALLRPYGTGVERWLLKVLDIVPHDSQCLTQFLWEPISGSATSRKFQRRRSSLTSIQEAADDLSYDSDTDEFLLHH</sequence>
<feature type="compositionally biased region" description="Low complexity" evidence="1">
    <location>
        <begin position="135"/>
        <end position="145"/>
    </location>
</feature>
<reference evidence="2" key="1">
    <citation type="submission" date="2020-06" db="EMBL/GenBank/DDBJ databases">
        <authorList>
            <consortium name="Plant Systems Biology data submission"/>
        </authorList>
    </citation>
    <scope>NUCLEOTIDE SEQUENCE</scope>
    <source>
        <strain evidence="2">D6</strain>
    </source>
</reference>
<feature type="region of interest" description="Disordered" evidence="1">
    <location>
        <begin position="55"/>
        <end position="99"/>
    </location>
</feature>
<accession>A0A9N8ELN4</accession>
<dbReference type="OrthoDB" id="49422at2759"/>
<comment type="caution">
    <text evidence="2">The sequence shown here is derived from an EMBL/GenBank/DDBJ whole genome shotgun (WGS) entry which is preliminary data.</text>
</comment>
<feature type="region of interest" description="Disordered" evidence="1">
    <location>
        <begin position="119"/>
        <end position="161"/>
    </location>
</feature>
<evidence type="ECO:0000313" key="3">
    <source>
        <dbReference type="Proteomes" id="UP001153069"/>
    </source>
</evidence>
<evidence type="ECO:0000313" key="2">
    <source>
        <dbReference type="EMBL" id="CAB9520805.1"/>
    </source>
</evidence>
<dbReference type="AlphaFoldDB" id="A0A9N8ELN4"/>
<name>A0A9N8ELN4_9STRA</name>
<protein>
    <submittedName>
        <fullName evidence="2">Uncharacterized protein</fullName>
    </submittedName>
</protein>
<dbReference type="Proteomes" id="UP001153069">
    <property type="component" value="Unassembled WGS sequence"/>
</dbReference>
<feature type="compositionally biased region" description="Basic and acidic residues" evidence="1">
    <location>
        <begin position="152"/>
        <end position="161"/>
    </location>
</feature>
<proteinExistence type="predicted"/>